<gene>
    <name evidence="12" type="ORF">BJP36_30700</name>
</gene>
<dbReference type="InterPro" id="IPR051399">
    <property type="entry name" value="RNA-guided_DNA_endo/Transpos"/>
</dbReference>
<sequence>MISAYQYRLRLTKSQEAEVERWLDLLRHQYNYLLADRFNWYEQNRCSINSCPLVCHLPDLRNNPDYFSQKKTLPQLKKDRPWYKVVQSQVLQDCVKRVDLTFKRFLKGDSNGKKSGRPRFKGKNRYKSFTFPSLSKNPINGNILTLPKFGKVKMIYHRPIPEGFKVKTATITRKADGYYVTLSVQDDTVPKIIPVDSVVNPVGIDMGLKSFLTKSDGTEVPIPQYYRKAQKRLKKIQKAVSRSKKGSNNRKKAVTKLGKAHKKVADTRKDFHFKTAKNLLDNHDLIAHEKLNIKGLAKTKMAKSILDAGWGQFLLILSNKAENAGLVTVAVNPHNTSQNCSNCGTKVPKKLKDRIHSCPHCGYTEDRDINAAINILKLAVGHPVRSKVCRATVRVASAKADRDTWCWQEARVVPCLATSGVCHDVKT</sequence>
<dbReference type="AlphaFoldDB" id="A0A9Q9UVR2"/>
<dbReference type="Pfam" id="PF12323">
    <property type="entry name" value="HTH_OrfB_IS605"/>
    <property type="match status" value="1"/>
</dbReference>
<keyword evidence="4" id="KW-0479">Metal-binding</keyword>
<dbReference type="EMBL" id="CP017708">
    <property type="protein sequence ID" value="WAN69094.1"/>
    <property type="molecule type" value="Genomic_DNA"/>
</dbReference>
<accession>A0A9Q9UVR2</accession>
<evidence type="ECO:0000256" key="8">
    <source>
        <dbReference type="SAM" id="MobiDB-lite"/>
    </source>
</evidence>
<keyword evidence="7" id="KW-0233">DNA recombination</keyword>
<dbReference type="GO" id="GO:0003677">
    <property type="term" value="F:DNA binding"/>
    <property type="evidence" value="ECO:0007669"/>
    <property type="project" value="UniProtKB-KW"/>
</dbReference>
<dbReference type="GO" id="GO:0006310">
    <property type="term" value="P:DNA recombination"/>
    <property type="evidence" value="ECO:0007669"/>
    <property type="project" value="UniProtKB-KW"/>
</dbReference>
<dbReference type="Pfam" id="PF07282">
    <property type="entry name" value="Cas12f1-like_TNB"/>
    <property type="match status" value="1"/>
</dbReference>
<comment type="similarity">
    <text evidence="1">In the C-terminal section; belongs to the transposase 35 family.</text>
</comment>
<evidence type="ECO:0000313" key="12">
    <source>
        <dbReference type="EMBL" id="WAN69094.1"/>
    </source>
</evidence>
<evidence type="ECO:0000256" key="2">
    <source>
        <dbReference type="ARBA" id="ARBA00011044"/>
    </source>
</evidence>
<name>A0A9Q9UVR2_MOOP1</name>
<feature type="domain" description="Cas12f1-like TNB" evidence="10">
    <location>
        <begin position="310"/>
        <end position="375"/>
    </location>
</feature>
<feature type="region of interest" description="Disordered" evidence="8">
    <location>
        <begin position="240"/>
        <end position="259"/>
    </location>
</feature>
<reference evidence="12" key="1">
    <citation type="journal article" date="2017" name="Proc. Natl. Acad. Sci. U.S.A.">
        <title>Comparative genomics uncovers the prolific and distinctive metabolic potential of the cyanobacterial genus Moorea.</title>
        <authorList>
            <person name="Leao T."/>
            <person name="Castelao G."/>
            <person name="Korobeynikov A."/>
            <person name="Monroe E.A."/>
            <person name="Podell S."/>
            <person name="Glukhov E."/>
            <person name="Allen E.E."/>
            <person name="Gerwick W.H."/>
            <person name="Gerwick L."/>
        </authorList>
    </citation>
    <scope>NUCLEOTIDE SEQUENCE</scope>
    <source>
        <strain evidence="12">JHB</strain>
    </source>
</reference>
<evidence type="ECO:0000256" key="3">
    <source>
        <dbReference type="ARBA" id="ARBA00022578"/>
    </source>
</evidence>
<evidence type="ECO:0000256" key="7">
    <source>
        <dbReference type="ARBA" id="ARBA00023172"/>
    </source>
</evidence>
<keyword evidence="3" id="KW-0815">Transposition</keyword>
<evidence type="ECO:0000259" key="10">
    <source>
        <dbReference type="Pfam" id="PF07282"/>
    </source>
</evidence>
<dbReference type="GO" id="GO:0046872">
    <property type="term" value="F:metal ion binding"/>
    <property type="evidence" value="ECO:0007669"/>
    <property type="project" value="UniProtKB-KW"/>
</dbReference>
<dbReference type="InterPro" id="IPR010095">
    <property type="entry name" value="Cas12f1-like_TNB"/>
</dbReference>
<dbReference type="PANTHER" id="PTHR30405">
    <property type="entry name" value="TRANSPOSASE"/>
    <property type="match status" value="1"/>
</dbReference>
<evidence type="ECO:0000256" key="1">
    <source>
        <dbReference type="ARBA" id="ARBA00008761"/>
    </source>
</evidence>
<evidence type="ECO:0000259" key="11">
    <source>
        <dbReference type="Pfam" id="PF12323"/>
    </source>
</evidence>
<dbReference type="NCBIfam" id="NF040570">
    <property type="entry name" value="guided_TnpB"/>
    <property type="match status" value="1"/>
</dbReference>
<protein>
    <submittedName>
        <fullName evidence="12">Transposase</fullName>
    </submittedName>
</protein>
<evidence type="ECO:0000256" key="6">
    <source>
        <dbReference type="ARBA" id="ARBA00023125"/>
    </source>
</evidence>
<dbReference type="InterPro" id="IPR021027">
    <property type="entry name" value="Transposase_put_HTH"/>
</dbReference>
<keyword evidence="6" id="KW-0238">DNA-binding</keyword>
<dbReference type="Pfam" id="PF01385">
    <property type="entry name" value="OrfB_IS605"/>
    <property type="match status" value="1"/>
</dbReference>
<feature type="domain" description="Probable transposase IS891/IS1136/IS1341" evidence="9">
    <location>
        <begin position="191"/>
        <end position="298"/>
    </location>
</feature>
<dbReference type="GO" id="GO:0032196">
    <property type="term" value="P:transposition"/>
    <property type="evidence" value="ECO:0007669"/>
    <property type="project" value="UniProtKB-KW"/>
</dbReference>
<dbReference type="Proteomes" id="UP000176944">
    <property type="component" value="Chromosome"/>
</dbReference>
<evidence type="ECO:0000256" key="4">
    <source>
        <dbReference type="ARBA" id="ARBA00022723"/>
    </source>
</evidence>
<dbReference type="InterPro" id="IPR001959">
    <property type="entry name" value="Transposase"/>
</dbReference>
<feature type="domain" description="Transposase putative helix-turn-helix" evidence="11">
    <location>
        <begin position="1"/>
        <end position="45"/>
    </location>
</feature>
<reference evidence="12" key="2">
    <citation type="submission" date="2022-10" db="EMBL/GenBank/DDBJ databases">
        <authorList>
            <person name="Ngo T.-E."/>
        </authorList>
    </citation>
    <scope>NUCLEOTIDE SEQUENCE</scope>
    <source>
        <strain evidence="12">JHB</strain>
    </source>
</reference>
<organism evidence="12">
    <name type="scientific">Moorena producens (strain JHB)</name>
    <dbReference type="NCBI Taxonomy" id="1454205"/>
    <lineage>
        <taxon>Bacteria</taxon>
        <taxon>Bacillati</taxon>
        <taxon>Cyanobacteriota</taxon>
        <taxon>Cyanophyceae</taxon>
        <taxon>Coleofasciculales</taxon>
        <taxon>Coleofasciculaceae</taxon>
        <taxon>Moorena</taxon>
    </lineage>
</organism>
<dbReference type="PANTHER" id="PTHR30405:SF25">
    <property type="entry name" value="RNA-GUIDED DNA ENDONUCLEASE INSQ-RELATED"/>
    <property type="match status" value="1"/>
</dbReference>
<keyword evidence="5" id="KW-0862">Zinc</keyword>
<proteinExistence type="inferred from homology"/>
<evidence type="ECO:0000259" key="9">
    <source>
        <dbReference type="Pfam" id="PF01385"/>
    </source>
</evidence>
<evidence type="ECO:0000256" key="5">
    <source>
        <dbReference type="ARBA" id="ARBA00022833"/>
    </source>
</evidence>
<comment type="similarity">
    <text evidence="2">In the N-terminal section; belongs to the transposase 2 family.</text>
</comment>